<proteinExistence type="inferred from homology"/>
<evidence type="ECO:0000256" key="4">
    <source>
        <dbReference type="ARBA" id="ARBA00022692"/>
    </source>
</evidence>
<keyword evidence="12" id="KW-1185">Reference proteome</keyword>
<feature type="transmembrane region" description="Helical" evidence="7">
    <location>
        <begin position="192"/>
        <end position="219"/>
    </location>
</feature>
<evidence type="ECO:0000259" key="8">
    <source>
        <dbReference type="PROSITE" id="PS50928"/>
    </source>
</evidence>
<reference evidence="10 12" key="2">
    <citation type="submission" date="2021-03" db="EMBL/GenBank/DDBJ databases">
        <title>Genome sequencing of Bifidobacterium imperatoris JCM 32708.</title>
        <authorList>
            <person name="Kim J."/>
        </authorList>
    </citation>
    <scope>NUCLEOTIDE SEQUENCE [LARGE SCALE GENOMIC DNA]</scope>
    <source>
        <strain evidence="10 12">JCM 32708</strain>
    </source>
</reference>
<evidence type="ECO:0000313" key="12">
    <source>
        <dbReference type="Proteomes" id="UP000663067"/>
    </source>
</evidence>
<comment type="subcellular location">
    <subcellularLocation>
        <location evidence="1 7">Cell membrane</location>
        <topology evidence="1 7">Multi-pass membrane protein</topology>
    </subcellularLocation>
</comment>
<keyword evidence="5 7" id="KW-1133">Transmembrane helix</keyword>
<evidence type="ECO:0000313" key="10">
    <source>
        <dbReference type="EMBL" id="QSY58494.1"/>
    </source>
</evidence>
<organism evidence="9 11">
    <name type="scientific">Bifidobacterium imperatoris</name>
    <dbReference type="NCBI Taxonomy" id="2020965"/>
    <lineage>
        <taxon>Bacteria</taxon>
        <taxon>Bacillati</taxon>
        <taxon>Actinomycetota</taxon>
        <taxon>Actinomycetes</taxon>
        <taxon>Bifidobacteriales</taxon>
        <taxon>Bifidobacteriaceae</taxon>
        <taxon>Bifidobacterium</taxon>
    </lineage>
</organism>
<dbReference type="EMBL" id="CP071591">
    <property type="protein sequence ID" value="QSY58494.1"/>
    <property type="molecule type" value="Genomic_DNA"/>
</dbReference>
<evidence type="ECO:0000313" key="9">
    <source>
        <dbReference type="EMBL" id="PLS25347.1"/>
    </source>
</evidence>
<keyword evidence="2 7" id="KW-0813">Transport</keyword>
<keyword evidence="4 7" id="KW-0812">Transmembrane</keyword>
<dbReference type="EMBL" id="NMWV01000006">
    <property type="protein sequence ID" value="PLS25347.1"/>
    <property type="molecule type" value="Genomic_DNA"/>
</dbReference>
<dbReference type="Proteomes" id="UP000663067">
    <property type="component" value="Chromosome"/>
</dbReference>
<dbReference type="PANTHER" id="PTHR43744">
    <property type="entry name" value="ABC TRANSPORTER PERMEASE PROTEIN MG189-RELATED-RELATED"/>
    <property type="match status" value="1"/>
</dbReference>
<dbReference type="PROSITE" id="PS50928">
    <property type="entry name" value="ABC_TM1"/>
    <property type="match status" value="1"/>
</dbReference>
<feature type="transmembrane region" description="Helical" evidence="7">
    <location>
        <begin position="254"/>
        <end position="275"/>
    </location>
</feature>
<protein>
    <submittedName>
        <fullName evidence="10">Carbohydrate ABC transporter permease</fullName>
    </submittedName>
    <submittedName>
        <fullName evidence="9">Sugar ABC transporter permease</fullName>
    </submittedName>
</protein>
<evidence type="ECO:0000256" key="2">
    <source>
        <dbReference type="ARBA" id="ARBA00022448"/>
    </source>
</evidence>
<name>A0A2N5ITU6_9BIFI</name>
<dbReference type="PANTHER" id="PTHR43744:SF12">
    <property type="entry name" value="ABC TRANSPORTER PERMEASE PROTEIN MG189-RELATED"/>
    <property type="match status" value="1"/>
</dbReference>
<feature type="domain" description="ABC transmembrane type-1" evidence="8">
    <location>
        <begin position="83"/>
        <end position="275"/>
    </location>
</feature>
<evidence type="ECO:0000256" key="5">
    <source>
        <dbReference type="ARBA" id="ARBA00022989"/>
    </source>
</evidence>
<dbReference type="GO" id="GO:0005886">
    <property type="term" value="C:plasma membrane"/>
    <property type="evidence" value="ECO:0007669"/>
    <property type="project" value="UniProtKB-SubCell"/>
</dbReference>
<keyword evidence="6 7" id="KW-0472">Membrane</keyword>
<evidence type="ECO:0000313" key="11">
    <source>
        <dbReference type="Proteomes" id="UP000234855"/>
    </source>
</evidence>
<gene>
    <name evidence="10" type="ORF">BLI708_04265</name>
    <name evidence="9" type="ORF">Tam1G_0549</name>
</gene>
<dbReference type="AlphaFoldDB" id="A0A2N5ITU6"/>
<feature type="transmembrane region" description="Helical" evidence="7">
    <location>
        <begin position="151"/>
        <end position="171"/>
    </location>
</feature>
<dbReference type="Gene3D" id="1.10.3720.10">
    <property type="entry name" value="MetI-like"/>
    <property type="match status" value="1"/>
</dbReference>
<evidence type="ECO:0000256" key="6">
    <source>
        <dbReference type="ARBA" id="ARBA00023136"/>
    </source>
</evidence>
<dbReference type="CDD" id="cd06261">
    <property type="entry name" value="TM_PBP2"/>
    <property type="match status" value="1"/>
</dbReference>
<feature type="transmembrane region" description="Helical" evidence="7">
    <location>
        <begin position="20"/>
        <end position="42"/>
    </location>
</feature>
<sequence>MNILNRNRSKAIAVNPWVRLVVILFFVAGFCYFILPVIWLFIAATKTSGDLYNTPSFEFANFHLFQNIAATFQYDNGIYARWLLNSVIYSGLGSVLTVLVSALCGHALAVYRFPGRGIILGVVTASFMIPGTALTQPQYLLLVKLGLNRNMLGLLLPALVYPFGVVLCWVAERAAVPYEIIEAARVDGAGEWRIFFQIVLPMMPVGLTTVFLFAFMGSWNNYMLPLMLFNDPKLYPVTVGLAGWNKQSVALPDLGTVTLVGAFVSILPLIIIFVISQRYWKTGLSAGAVKV</sequence>
<accession>A0A2N5ITU6</accession>
<dbReference type="Proteomes" id="UP000234855">
    <property type="component" value="Unassembled WGS sequence"/>
</dbReference>
<dbReference type="RefSeq" id="WP_101625393.1">
    <property type="nucleotide sequence ID" value="NZ_CP071591.1"/>
</dbReference>
<comment type="similarity">
    <text evidence="7">Belongs to the binding-protein-dependent transport system permease family.</text>
</comment>
<evidence type="ECO:0000256" key="1">
    <source>
        <dbReference type="ARBA" id="ARBA00004651"/>
    </source>
</evidence>
<evidence type="ECO:0000256" key="7">
    <source>
        <dbReference type="RuleBase" id="RU363032"/>
    </source>
</evidence>
<dbReference type="SUPFAM" id="SSF161098">
    <property type="entry name" value="MetI-like"/>
    <property type="match status" value="1"/>
</dbReference>
<feature type="transmembrane region" description="Helical" evidence="7">
    <location>
        <begin position="118"/>
        <end position="139"/>
    </location>
</feature>
<dbReference type="GO" id="GO:0055085">
    <property type="term" value="P:transmembrane transport"/>
    <property type="evidence" value="ECO:0007669"/>
    <property type="project" value="InterPro"/>
</dbReference>
<feature type="transmembrane region" description="Helical" evidence="7">
    <location>
        <begin position="87"/>
        <end position="111"/>
    </location>
</feature>
<keyword evidence="3" id="KW-1003">Cell membrane</keyword>
<dbReference type="InterPro" id="IPR035906">
    <property type="entry name" value="MetI-like_sf"/>
</dbReference>
<dbReference type="InterPro" id="IPR000515">
    <property type="entry name" value="MetI-like"/>
</dbReference>
<dbReference type="Pfam" id="PF00528">
    <property type="entry name" value="BPD_transp_1"/>
    <property type="match status" value="1"/>
</dbReference>
<evidence type="ECO:0000256" key="3">
    <source>
        <dbReference type="ARBA" id="ARBA00022475"/>
    </source>
</evidence>
<reference evidence="9 11" key="1">
    <citation type="submission" date="2017-07" db="EMBL/GenBank/DDBJ databases">
        <title>Bifidobacterium novel species.</title>
        <authorList>
            <person name="Lugli G.A."/>
            <person name="Milani C."/>
            <person name="Duranti S."/>
            <person name="Mangifesta M."/>
        </authorList>
    </citation>
    <scope>NUCLEOTIDE SEQUENCE [LARGE SCALE GENOMIC DNA]</scope>
    <source>
        <strain evidence="9 11">45</strain>
    </source>
</reference>